<dbReference type="PANTHER" id="PTHR34205">
    <property type="entry name" value="TRANSMEMBRANE PROTEIN"/>
    <property type="match status" value="1"/>
</dbReference>
<proteinExistence type="predicted"/>
<dbReference type="RefSeq" id="WP_042730110.1">
    <property type="nucleotide sequence ID" value="NZ_JXNZ01000098.1"/>
</dbReference>
<dbReference type="EMBL" id="JXNZ01000098">
    <property type="protein sequence ID" value="KIQ59054.1"/>
    <property type="molecule type" value="Genomic_DNA"/>
</dbReference>
<comment type="caution">
    <text evidence="2">The sequence shown here is derived from an EMBL/GenBank/DDBJ whole genome shotgun (WGS) entry which is preliminary data.</text>
</comment>
<dbReference type="Proteomes" id="UP000032101">
    <property type="component" value="Unassembled WGS sequence"/>
</dbReference>
<evidence type="ECO:0000256" key="1">
    <source>
        <dbReference type="SAM" id="Phobius"/>
    </source>
</evidence>
<dbReference type="PANTHER" id="PTHR34205:SF2">
    <property type="entry name" value="DUF962 DOMAIN-CONTAINING PROTEIN"/>
    <property type="match status" value="1"/>
</dbReference>
<keyword evidence="1" id="KW-0812">Transmembrane</keyword>
<evidence type="ECO:0000313" key="3">
    <source>
        <dbReference type="Proteomes" id="UP000032101"/>
    </source>
</evidence>
<gene>
    <name evidence="2" type="ORF">RL74_12535</name>
</gene>
<name>A0A0D0P9Q0_PSEFL</name>
<feature type="transmembrane region" description="Helical" evidence="1">
    <location>
        <begin position="53"/>
        <end position="71"/>
    </location>
</feature>
<dbReference type="Pfam" id="PF06127">
    <property type="entry name" value="Mpo1-like"/>
    <property type="match status" value="1"/>
</dbReference>
<reference evidence="2 3" key="1">
    <citation type="submission" date="2015-01" db="EMBL/GenBank/DDBJ databases">
        <title>Draft Genome Sequence of the Biocontrol and Plant Growth-Promoting Rhizobacteria (PGPR) Pseudomonas fluorescens UM270.</title>
        <authorList>
            <person name="Hernandez-Salmeron J.E."/>
            <person name="Santoyo G."/>
            <person name="Moreno-Hagelsieb G."/>
            <person name="Hernandez-Leon R."/>
        </authorList>
    </citation>
    <scope>NUCLEOTIDE SEQUENCE [LARGE SCALE GENOMIC DNA]</scope>
    <source>
        <strain evidence="2 3">UM270</strain>
    </source>
</reference>
<dbReference type="AlphaFoldDB" id="A0A0D0P9Q0"/>
<dbReference type="InterPro" id="IPR009305">
    <property type="entry name" value="Mpo1-like"/>
</dbReference>
<organism evidence="2 3">
    <name type="scientific">Pseudomonas fluorescens</name>
    <dbReference type="NCBI Taxonomy" id="294"/>
    <lineage>
        <taxon>Bacteria</taxon>
        <taxon>Pseudomonadati</taxon>
        <taxon>Pseudomonadota</taxon>
        <taxon>Gammaproteobacteria</taxon>
        <taxon>Pseudomonadales</taxon>
        <taxon>Pseudomonadaceae</taxon>
        <taxon>Pseudomonas</taxon>
    </lineage>
</organism>
<protein>
    <submittedName>
        <fullName evidence="2">Membrane protein</fullName>
    </submittedName>
</protein>
<keyword evidence="1" id="KW-1133">Transmembrane helix</keyword>
<dbReference type="PATRIC" id="fig|294.124.peg.2582"/>
<feature type="transmembrane region" description="Helical" evidence="1">
    <location>
        <begin position="29"/>
        <end position="47"/>
    </location>
</feature>
<accession>A0A0D0P9Q0</accession>
<sequence>MGKVRSFNSFAEFYPYYLGEHSNSTCRRLHFIGTSLVILLVAVAWVVGSAWWLLALPVAGYGFAWVGHFFFEKNRPATFQHPLYSLLGDFVMYRDMMLGKVAF</sequence>
<evidence type="ECO:0000313" key="2">
    <source>
        <dbReference type="EMBL" id="KIQ59054.1"/>
    </source>
</evidence>
<dbReference type="OrthoDB" id="7356072at2"/>
<keyword evidence="1" id="KW-0472">Membrane</keyword>